<keyword evidence="2" id="KW-1185">Reference proteome</keyword>
<dbReference type="RefSeq" id="XP_033575998.1">
    <property type="nucleotide sequence ID" value="XM_033726506.1"/>
</dbReference>
<accession>A0A6A6YM25</accession>
<reference evidence="1 3" key="1">
    <citation type="journal article" date="2020" name="Stud. Mycol.">
        <title>101 Dothideomycetes genomes: a test case for predicting lifestyles and emergence of pathogens.</title>
        <authorList>
            <person name="Haridas S."/>
            <person name="Albert R."/>
            <person name="Binder M."/>
            <person name="Bloem J."/>
            <person name="Labutti K."/>
            <person name="Salamov A."/>
            <person name="Andreopoulos B."/>
            <person name="Baker S."/>
            <person name="Barry K."/>
            <person name="Bills G."/>
            <person name="Bluhm B."/>
            <person name="Cannon C."/>
            <person name="Castanera R."/>
            <person name="Culley D."/>
            <person name="Daum C."/>
            <person name="Ezra D."/>
            <person name="Gonzalez J."/>
            <person name="Henrissat B."/>
            <person name="Kuo A."/>
            <person name="Liang C."/>
            <person name="Lipzen A."/>
            <person name="Lutzoni F."/>
            <person name="Magnuson J."/>
            <person name="Mondo S."/>
            <person name="Nolan M."/>
            <person name="Ohm R."/>
            <person name="Pangilinan J."/>
            <person name="Park H.-J."/>
            <person name="Ramirez L."/>
            <person name="Alfaro M."/>
            <person name="Sun H."/>
            <person name="Tritt A."/>
            <person name="Yoshinaga Y."/>
            <person name="Zwiers L.-H."/>
            <person name="Turgeon B."/>
            <person name="Goodwin S."/>
            <person name="Spatafora J."/>
            <person name="Crous P."/>
            <person name="Grigoriev I."/>
        </authorList>
    </citation>
    <scope>NUCLEOTIDE SEQUENCE</scope>
    <source>
        <strain evidence="1 3">CBS 304.34</strain>
    </source>
</reference>
<gene>
    <name evidence="1 3" type="ORF">BDZ99DRAFT_533410</name>
</gene>
<proteinExistence type="predicted"/>
<dbReference type="GeneID" id="54467399"/>
<reference evidence="3" key="3">
    <citation type="submission" date="2025-04" db="UniProtKB">
        <authorList>
            <consortium name="RefSeq"/>
        </authorList>
    </citation>
    <scope>IDENTIFICATION</scope>
    <source>
        <strain evidence="3">CBS 304.34</strain>
    </source>
</reference>
<name>A0A6A6YM25_9PEZI</name>
<sequence>MFEPIGRNILSLVRLFLYRGGAAEAPGAKPRFFWTGVDLKAPPVHSRPIRALLATNSLAASRSPIVTGRMSPEPQNWSYTIRKDLNSVAAYVLHFHTCEGAVSPYRAPIHVIIERRDQSLPPSFSLHLALVVRFCAPKRDFETDTEGSEMRGMILWRYCGTGQVRSQHGFRLPLRPWPKVGPRCIFLGASYERSLLSNCEPEFQQECSPRPLGRYYISVLCKEGGGCIWFQAHRKPKSTRINLESHL</sequence>
<dbReference type="EMBL" id="MU003702">
    <property type="protein sequence ID" value="KAF2809034.1"/>
    <property type="molecule type" value="Genomic_DNA"/>
</dbReference>
<evidence type="ECO:0000313" key="3">
    <source>
        <dbReference type="RefSeq" id="XP_033575998.1"/>
    </source>
</evidence>
<organism evidence="1">
    <name type="scientific">Mytilinidion resinicola</name>
    <dbReference type="NCBI Taxonomy" id="574789"/>
    <lineage>
        <taxon>Eukaryota</taxon>
        <taxon>Fungi</taxon>
        <taxon>Dikarya</taxon>
        <taxon>Ascomycota</taxon>
        <taxon>Pezizomycotina</taxon>
        <taxon>Dothideomycetes</taxon>
        <taxon>Pleosporomycetidae</taxon>
        <taxon>Mytilinidiales</taxon>
        <taxon>Mytilinidiaceae</taxon>
        <taxon>Mytilinidion</taxon>
    </lineage>
</organism>
<reference evidence="3" key="2">
    <citation type="submission" date="2020-04" db="EMBL/GenBank/DDBJ databases">
        <authorList>
            <consortium name="NCBI Genome Project"/>
        </authorList>
    </citation>
    <scope>NUCLEOTIDE SEQUENCE</scope>
    <source>
        <strain evidence="3">CBS 304.34</strain>
    </source>
</reference>
<protein>
    <submittedName>
        <fullName evidence="1 3">Uncharacterized protein</fullName>
    </submittedName>
</protein>
<dbReference type="Proteomes" id="UP000504636">
    <property type="component" value="Unplaced"/>
</dbReference>
<dbReference type="AlphaFoldDB" id="A0A6A6YM25"/>
<evidence type="ECO:0000313" key="1">
    <source>
        <dbReference type="EMBL" id="KAF2809034.1"/>
    </source>
</evidence>
<evidence type="ECO:0000313" key="2">
    <source>
        <dbReference type="Proteomes" id="UP000504636"/>
    </source>
</evidence>